<keyword evidence="3" id="KW-0328">Glycosyltransferase</keyword>
<dbReference type="EMBL" id="JBHLXH010000001">
    <property type="protein sequence ID" value="MFC0222133.1"/>
    <property type="molecule type" value="Genomic_DNA"/>
</dbReference>
<evidence type="ECO:0000313" key="4">
    <source>
        <dbReference type="Proteomes" id="UP001589698"/>
    </source>
</evidence>
<dbReference type="Gene3D" id="3.90.550.10">
    <property type="entry name" value="Spore Coat Polysaccharide Biosynthesis Protein SpsA, Chain A"/>
    <property type="match status" value="1"/>
</dbReference>
<dbReference type="Proteomes" id="UP001589698">
    <property type="component" value="Unassembled WGS sequence"/>
</dbReference>
<dbReference type="PANTHER" id="PTHR22916">
    <property type="entry name" value="GLYCOSYLTRANSFERASE"/>
    <property type="match status" value="1"/>
</dbReference>
<feature type="region of interest" description="Disordered" evidence="1">
    <location>
        <begin position="1"/>
        <end position="27"/>
    </location>
</feature>
<evidence type="ECO:0000259" key="2">
    <source>
        <dbReference type="Pfam" id="PF00535"/>
    </source>
</evidence>
<sequence length="381" mass="42253">MLRGALAPDPRRDVRGRPRTRDRGGAVVSVTPRPKVSVVTITYNHEAFIEQALESILAQETDFPVELVVADDASTDATAGIVREVAGRYPDRVVPLLRPHNLGIHANFVSALEATRGHYVALCEGDDYWTDPRKLQRQADLLDARPDVALCAHPVLTTWEGGEEPDVVWPTESERADLSYAALLRGNFVPTNSTLARRLDSYAMIPDILPLDWYVHLLHARGGPIAMIEETMGVYRRHPGGVWYGSYGDPDAFWIGRAHGMAGFADAVIALVGDDEEQRAAIQDWTLWVARLFAVRSRTAPAEETAAVLAAHPGFASLLARAFADRVDDVEWLKGQLEERDGRVAELTRKLRRARRRLEQAEPTGGSEPAPRRTPRWRPGS</sequence>
<gene>
    <name evidence="3" type="ORF">ACFFJG_06540</name>
</gene>
<proteinExistence type="predicted"/>
<keyword evidence="4" id="KW-1185">Reference proteome</keyword>
<organism evidence="3 4">
    <name type="scientific">Nocardioides zeicaulis</name>
    <dbReference type="NCBI Taxonomy" id="1776857"/>
    <lineage>
        <taxon>Bacteria</taxon>
        <taxon>Bacillati</taxon>
        <taxon>Actinomycetota</taxon>
        <taxon>Actinomycetes</taxon>
        <taxon>Propionibacteriales</taxon>
        <taxon>Nocardioidaceae</taxon>
        <taxon>Nocardioides</taxon>
    </lineage>
</organism>
<dbReference type="InterPro" id="IPR029044">
    <property type="entry name" value="Nucleotide-diphossugar_trans"/>
</dbReference>
<feature type="compositionally biased region" description="Basic and acidic residues" evidence="1">
    <location>
        <begin position="9"/>
        <end position="24"/>
    </location>
</feature>
<reference evidence="3 4" key="1">
    <citation type="submission" date="2024-09" db="EMBL/GenBank/DDBJ databases">
        <authorList>
            <person name="Sun Q."/>
            <person name="Mori K."/>
        </authorList>
    </citation>
    <scope>NUCLEOTIDE SEQUENCE [LARGE SCALE GENOMIC DNA]</scope>
    <source>
        <strain evidence="3 4">CCM 8654</strain>
    </source>
</reference>
<evidence type="ECO:0000256" key="1">
    <source>
        <dbReference type="SAM" id="MobiDB-lite"/>
    </source>
</evidence>
<dbReference type="InterPro" id="IPR001173">
    <property type="entry name" value="Glyco_trans_2-like"/>
</dbReference>
<evidence type="ECO:0000313" key="3">
    <source>
        <dbReference type="EMBL" id="MFC0222133.1"/>
    </source>
</evidence>
<dbReference type="PANTHER" id="PTHR22916:SF3">
    <property type="entry name" value="UDP-GLCNAC:BETAGAL BETA-1,3-N-ACETYLGLUCOSAMINYLTRANSFERASE-LIKE PROTEIN 1"/>
    <property type="match status" value="1"/>
</dbReference>
<keyword evidence="3" id="KW-0808">Transferase</keyword>
<protein>
    <submittedName>
        <fullName evidence="3">Glycosyltransferase</fullName>
        <ecNumber evidence="3">2.4.-.-</ecNumber>
    </submittedName>
</protein>
<feature type="region of interest" description="Disordered" evidence="1">
    <location>
        <begin position="355"/>
        <end position="381"/>
    </location>
</feature>
<feature type="domain" description="Glycosyltransferase 2-like" evidence="2">
    <location>
        <begin position="37"/>
        <end position="156"/>
    </location>
</feature>
<dbReference type="EC" id="2.4.-.-" evidence="3"/>
<dbReference type="SUPFAM" id="SSF53448">
    <property type="entry name" value="Nucleotide-diphospho-sugar transferases"/>
    <property type="match status" value="1"/>
</dbReference>
<name>A0ABV6DZJ0_9ACTN</name>
<dbReference type="RefSeq" id="WP_378517793.1">
    <property type="nucleotide sequence ID" value="NZ_JBHLXH010000001.1"/>
</dbReference>
<comment type="caution">
    <text evidence="3">The sequence shown here is derived from an EMBL/GenBank/DDBJ whole genome shotgun (WGS) entry which is preliminary data.</text>
</comment>
<dbReference type="Pfam" id="PF00535">
    <property type="entry name" value="Glycos_transf_2"/>
    <property type="match status" value="1"/>
</dbReference>
<accession>A0ABV6DZJ0</accession>
<dbReference type="GO" id="GO:0016757">
    <property type="term" value="F:glycosyltransferase activity"/>
    <property type="evidence" value="ECO:0007669"/>
    <property type="project" value="UniProtKB-KW"/>
</dbReference>